<dbReference type="InterPro" id="IPR000067">
    <property type="entry name" value="FlgMring_FliF"/>
</dbReference>
<dbReference type="Pfam" id="PF01514">
    <property type="entry name" value="YscJ_FliF"/>
    <property type="match status" value="1"/>
</dbReference>
<comment type="subcellular location">
    <subcellularLocation>
        <location evidence="2 12">Bacterial flagellum basal body</location>
    </subcellularLocation>
    <subcellularLocation>
        <location evidence="3">Cell membrane</location>
        <topology evidence="3">Multi-pass membrane protein</topology>
    </subcellularLocation>
</comment>
<dbReference type="GO" id="GO:0005886">
    <property type="term" value="C:plasma membrane"/>
    <property type="evidence" value="ECO:0007669"/>
    <property type="project" value="UniProtKB-SubCell"/>
</dbReference>
<keyword evidence="16" id="KW-0282">Flagellum</keyword>
<comment type="caution">
    <text evidence="16">The sequence shown here is derived from an EMBL/GenBank/DDBJ whole genome shotgun (WGS) entry which is preliminary data.</text>
</comment>
<dbReference type="STRING" id="314287.GB2207_08551"/>
<comment type="function">
    <text evidence="1 12">The M ring may be actively involved in energy transduction.</text>
</comment>
<name>Q1YV63_9GAMM</name>
<keyword evidence="16" id="KW-0969">Cilium</keyword>
<sequence>MATTSVNTTQNMAPAVGGAPGAVSQSAQAQVPAAQGAATTSISPSNLSQIMQQPAVRKAMPAIIAFLSVAVFLIAYSWMQDPVYRTVYPGLSESDRQAAFEALAGADFKARIDSSTGELKVPDSRYHEARIFLAARGLPQEGTTGGISGLSDEASMTSSQFMEQVRYVSAMEQELARSITQINTIRSARVHLASPKQSVFVRNRTPAKASVVVSPYPGRLVSRSQVEAITHMVSSSVPYLAAEDVVVVDQRGKLLTDANNFASMQLNSAQMEHKQRLEETYRNRIDALLMPVVGMGNVRAEVDIQVDYTEEESTYEEYDGNNNGPKARSEVLSLDQDAVSSAEGIPGATTNTVPLNATAILNGQLDGSAEDGGLRTSSSTTTRNYEMDRTVRHVKRQGGSVERISVAVVINEPVAQEGGVNEAGESKGFSELELERFSDLVKGVVGFDGERGDVVTIVSATFETPVPFKSDIAWYENGQVISGIKTLGAAIMFLFILLSVVRPVIKAYLPAVDENLIDETQVSSKDGELNDEEMRLIEMRDGESLEDIKAKLKPKKSTISAEMLDTANTYDDKVALVRLLVAEDSGRVANVLKKMIRPL</sequence>
<keyword evidence="7 13" id="KW-0812">Transmembrane</keyword>
<evidence type="ECO:0000259" key="14">
    <source>
        <dbReference type="Pfam" id="PF01514"/>
    </source>
</evidence>
<dbReference type="GO" id="GO:0009431">
    <property type="term" value="C:bacterial-type flagellum basal body, MS ring"/>
    <property type="evidence" value="ECO:0007669"/>
    <property type="project" value="InterPro"/>
</dbReference>
<evidence type="ECO:0000256" key="11">
    <source>
        <dbReference type="ARBA" id="ARBA00025936"/>
    </source>
</evidence>
<evidence type="ECO:0000256" key="2">
    <source>
        <dbReference type="ARBA" id="ARBA00004117"/>
    </source>
</evidence>
<evidence type="ECO:0000256" key="4">
    <source>
        <dbReference type="ARBA" id="ARBA00007971"/>
    </source>
</evidence>
<dbReference type="eggNOG" id="COG1766">
    <property type="taxonomic scope" value="Bacteria"/>
</dbReference>
<evidence type="ECO:0000256" key="5">
    <source>
        <dbReference type="ARBA" id="ARBA00017949"/>
    </source>
</evidence>
<feature type="transmembrane region" description="Helical" evidence="13">
    <location>
        <begin position="59"/>
        <end position="79"/>
    </location>
</feature>
<keyword evidence="6" id="KW-1003">Cell membrane</keyword>
<dbReference type="GO" id="GO:0071973">
    <property type="term" value="P:bacterial-type flagellum-dependent cell motility"/>
    <property type="evidence" value="ECO:0007669"/>
    <property type="project" value="InterPro"/>
</dbReference>
<dbReference type="PRINTS" id="PR01009">
    <property type="entry name" value="FLGMRINGFLIF"/>
</dbReference>
<evidence type="ECO:0000256" key="7">
    <source>
        <dbReference type="ARBA" id="ARBA00022692"/>
    </source>
</evidence>
<evidence type="ECO:0000256" key="6">
    <source>
        <dbReference type="ARBA" id="ARBA00022475"/>
    </source>
</evidence>
<dbReference type="NCBIfam" id="TIGR00206">
    <property type="entry name" value="fliF"/>
    <property type="match status" value="1"/>
</dbReference>
<dbReference type="Gene3D" id="3.30.300.30">
    <property type="match status" value="1"/>
</dbReference>
<reference evidence="16 17" key="1">
    <citation type="submission" date="2006-03" db="EMBL/GenBank/DDBJ databases">
        <authorList>
            <person name="Giovannoni S.J."/>
            <person name="Cho J.-C."/>
            <person name="Ferriera S."/>
            <person name="Johnson J."/>
            <person name="Kravitz S."/>
            <person name="Halpern A."/>
            <person name="Remington K."/>
            <person name="Beeson K."/>
            <person name="Tran B."/>
            <person name="Rogers Y.-H."/>
            <person name="Friedman R."/>
            <person name="Venter J.C."/>
        </authorList>
    </citation>
    <scope>NUCLEOTIDE SEQUENCE [LARGE SCALE GENOMIC DNA]</scope>
    <source>
        <strain evidence="16 17">HTCC2207</strain>
    </source>
</reference>
<dbReference type="Proteomes" id="UP000005555">
    <property type="component" value="Unassembled WGS sequence"/>
</dbReference>
<dbReference type="Pfam" id="PF08345">
    <property type="entry name" value="YscJ_FliF_C"/>
    <property type="match status" value="1"/>
</dbReference>
<comment type="similarity">
    <text evidence="4 12">Belongs to the FliF family.</text>
</comment>
<evidence type="ECO:0000313" key="17">
    <source>
        <dbReference type="Proteomes" id="UP000005555"/>
    </source>
</evidence>
<dbReference type="InterPro" id="IPR043427">
    <property type="entry name" value="YscJ/FliF"/>
</dbReference>
<dbReference type="InterPro" id="IPR006182">
    <property type="entry name" value="FliF_N_dom"/>
</dbReference>
<comment type="subunit">
    <text evidence="11">The basal body constitutes a major portion of the flagellar organelle and consists of four rings (L,P,S, and M) mounted on a central rod. The M ring is integral to the inner membrane of the cell and may be connected to the flagellar rod via the S ring. The S (supramembrane ring) lies just distal to the M ring. The L and P rings lie in the outer membrane and the periplasmic space, respectively.</text>
</comment>
<gene>
    <name evidence="16" type="ORF">GB2207_08551</name>
</gene>
<protein>
    <recommendedName>
        <fullName evidence="5 12">Flagellar M-ring protein</fullName>
    </recommendedName>
</protein>
<evidence type="ECO:0000256" key="12">
    <source>
        <dbReference type="PIRNR" id="PIRNR004862"/>
    </source>
</evidence>
<dbReference type="HOGENOM" id="CLU_028108_1_1_6"/>
<proteinExistence type="inferred from homology"/>
<evidence type="ECO:0000256" key="13">
    <source>
        <dbReference type="SAM" id="Phobius"/>
    </source>
</evidence>
<dbReference type="AlphaFoldDB" id="Q1YV63"/>
<dbReference type="OrthoDB" id="8554211at2"/>
<keyword evidence="10 12" id="KW-0975">Bacterial flagellum</keyword>
<dbReference type="PANTHER" id="PTHR30046:SF0">
    <property type="entry name" value="FLAGELLAR M-RING PROTEIN"/>
    <property type="match status" value="1"/>
</dbReference>
<dbReference type="InterPro" id="IPR013556">
    <property type="entry name" value="Flag_M-ring_C"/>
</dbReference>
<organism evidence="16 17">
    <name type="scientific">gamma proteobacterium HTCC2207</name>
    <dbReference type="NCBI Taxonomy" id="314287"/>
    <lineage>
        <taxon>Bacteria</taxon>
        <taxon>Pseudomonadati</taxon>
        <taxon>Pseudomonadota</taxon>
        <taxon>Gammaproteobacteria</taxon>
        <taxon>Cellvibrionales</taxon>
        <taxon>Porticoccaceae</taxon>
        <taxon>SAR92 clade</taxon>
    </lineage>
</organism>
<keyword evidence="16" id="KW-0966">Cell projection</keyword>
<accession>Q1YV63</accession>
<dbReference type="InterPro" id="IPR045851">
    <property type="entry name" value="AMP-bd_C_sf"/>
</dbReference>
<evidence type="ECO:0000256" key="3">
    <source>
        <dbReference type="ARBA" id="ARBA00004651"/>
    </source>
</evidence>
<feature type="domain" description="Flagellar M-ring C-terminal" evidence="15">
    <location>
        <begin position="289"/>
        <end position="462"/>
    </location>
</feature>
<dbReference type="PANTHER" id="PTHR30046">
    <property type="entry name" value="FLAGELLAR M-RING PROTEIN"/>
    <property type="match status" value="1"/>
</dbReference>
<dbReference type="PIRSF" id="PIRSF004862">
    <property type="entry name" value="FliF"/>
    <property type="match status" value="1"/>
</dbReference>
<keyword evidence="8 13" id="KW-1133">Transmembrane helix</keyword>
<evidence type="ECO:0000313" key="16">
    <source>
        <dbReference type="EMBL" id="EAS47845.1"/>
    </source>
</evidence>
<keyword evidence="17" id="KW-1185">Reference proteome</keyword>
<evidence type="ECO:0000256" key="9">
    <source>
        <dbReference type="ARBA" id="ARBA00023136"/>
    </source>
</evidence>
<evidence type="ECO:0000256" key="10">
    <source>
        <dbReference type="ARBA" id="ARBA00023143"/>
    </source>
</evidence>
<evidence type="ECO:0000256" key="1">
    <source>
        <dbReference type="ARBA" id="ARBA00003820"/>
    </source>
</evidence>
<dbReference type="GO" id="GO:0003774">
    <property type="term" value="F:cytoskeletal motor activity"/>
    <property type="evidence" value="ECO:0007669"/>
    <property type="project" value="InterPro"/>
</dbReference>
<feature type="domain" description="Flagellar M-ring N-terminal" evidence="14">
    <location>
        <begin position="80"/>
        <end position="256"/>
    </location>
</feature>
<keyword evidence="9 13" id="KW-0472">Membrane</keyword>
<evidence type="ECO:0000259" key="15">
    <source>
        <dbReference type="Pfam" id="PF08345"/>
    </source>
</evidence>
<evidence type="ECO:0000256" key="8">
    <source>
        <dbReference type="ARBA" id="ARBA00022989"/>
    </source>
</evidence>
<dbReference type="EMBL" id="AAPI01000001">
    <property type="protein sequence ID" value="EAS47845.1"/>
    <property type="molecule type" value="Genomic_DNA"/>
</dbReference>